<dbReference type="EMBL" id="GGEC01050681">
    <property type="protein sequence ID" value="MBX31165.1"/>
    <property type="molecule type" value="Transcribed_RNA"/>
</dbReference>
<proteinExistence type="predicted"/>
<name>A0A2P2MLR3_RHIMU</name>
<dbReference type="AlphaFoldDB" id="A0A2P2MLR3"/>
<sequence length="54" mass="6006">MLGTLNIQPLVSNRQSCKSHPKCKLRIFIFFSSIGSNFMHIPLHGAIAGKESFC</sequence>
<reference evidence="1" key="1">
    <citation type="submission" date="2018-02" db="EMBL/GenBank/DDBJ databases">
        <title>Rhizophora mucronata_Transcriptome.</title>
        <authorList>
            <person name="Meera S.P."/>
            <person name="Sreeshan A."/>
            <person name="Augustine A."/>
        </authorList>
    </citation>
    <scope>NUCLEOTIDE SEQUENCE</scope>
    <source>
        <tissue evidence="1">Leaf</tissue>
    </source>
</reference>
<evidence type="ECO:0000313" key="1">
    <source>
        <dbReference type="EMBL" id="MBX31165.1"/>
    </source>
</evidence>
<organism evidence="1">
    <name type="scientific">Rhizophora mucronata</name>
    <name type="common">Asiatic mangrove</name>
    <dbReference type="NCBI Taxonomy" id="61149"/>
    <lineage>
        <taxon>Eukaryota</taxon>
        <taxon>Viridiplantae</taxon>
        <taxon>Streptophyta</taxon>
        <taxon>Embryophyta</taxon>
        <taxon>Tracheophyta</taxon>
        <taxon>Spermatophyta</taxon>
        <taxon>Magnoliopsida</taxon>
        <taxon>eudicotyledons</taxon>
        <taxon>Gunneridae</taxon>
        <taxon>Pentapetalae</taxon>
        <taxon>rosids</taxon>
        <taxon>fabids</taxon>
        <taxon>Malpighiales</taxon>
        <taxon>Rhizophoraceae</taxon>
        <taxon>Rhizophora</taxon>
    </lineage>
</organism>
<accession>A0A2P2MLR3</accession>
<protein>
    <submittedName>
        <fullName evidence="1">Uncharacterized protein</fullName>
    </submittedName>
</protein>